<sequence length="147" mass="16112">MAHHHHLTLHQHPSTGVHRALQSPSCGSHGSASGPERADSHRSDHDLALTCSLDRPSMFISVPLGLLEGKLYIKVCFHCQIKELFLHSIHTQPTTPIHSLHTISFVSFDLVPVFLFSIFDTLLASNNSNSTLNSSTALGGIRKTVFL</sequence>
<evidence type="ECO:0000256" key="1">
    <source>
        <dbReference type="SAM" id="MobiDB-lite"/>
    </source>
</evidence>
<dbReference type="Proteomes" id="UP001161757">
    <property type="component" value="Unassembled WGS sequence"/>
</dbReference>
<gene>
    <name evidence="2" type="ORF">HRR80_006167</name>
</gene>
<accession>A0AAN6ERM5</accession>
<protein>
    <submittedName>
        <fullName evidence="2">Uncharacterized protein</fullName>
    </submittedName>
</protein>
<name>A0AAN6ERM5_EXODE</name>
<reference evidence="2" key="1">
    <citation type="submission" date="2023-01" db="EMBL/GenBank/DDBJ databases">
        <title>Exophiala dermititidis isolated from Cystic Fibrosis Patient.</title>
        <authorList>
            <person name="Kurbessoian T."/>
            <person name="Crocker A."/>
            <person name="Murante D."/>
            <person name="Hogan D.A."/>
            <person name="Stajich J.E."/>
        </authorList>
    </citation>
    <scope>NUCLEOTIDE SEQUENCE</scope>
    <source>
        <strain evidence="2">Ex8</strain>
    </source>
</reference>
<feature type="compositionally biased region" description="Polar residues" evidence="1">
    <location>
        <begin position="22"/>
        <end position="31"/>
    </location>
</feature>
<feature type="region of interest" description="Disordered" evidence="1">
    <location>
        <begin position="1"/>
        <end position="42"/>
    </location>
</feature>
<dbReference type="AlphaFoldDB" id="A0AAN6ERM5"/>
<comment type="caution">
    <text evidence="2">The sequence shown here is derived from an EMBL/GenBank/DDBJ whole genome shotgun (WGS) entry which is preliminary data.</text>
</comment>
<organism evidence="2 3">
    <name type="scientific">Exophiala dermatitidis</name>
    <name type="common">Black yeast-like fungus</name>
    <name type="synonym">Wangiella dermatitidis</name>
    <dbReference type="NCBI Taxonomy" id="5970"/>
    <lineage>
        <taxon>Eukaryota</taxon>
        <taxon>Fungi</taxon>
        <taxon>Dikarya</taxon>
        <taxon>Ascomycota</taxon>
        <taxon>Pezizomycotina</taxon>
        <taxon>Eurotiomycetes</taxon>
        <taxon>Chaetothyriomycetidae</taxon>
        <taxon>Chaetothyriales</taxon>
        <taxon>Herpotrichiellaceae</taxon>
        <taxon>Exophiala</taxon>
    </lineage>
</organism>
<proteinExistence type="predicted"/>
<evidence type="ECO:0000313" key="3">
    <source>
        <dbReference type="Proteomes" id="UP001161757"/>
    </source>
</evidence>
<evidence type="ECO:0000313" key="2">
    <source>
        <dbReference type="EMBL" id="KAJ8990033.1"/>
    </source>
</evidence>
<dbReference type="EMBL" id="JAJGCB010000012">
    <property type="protein sequence ID" value="KAJ8990033.1"/>
    <property type="molecule type" value="Genomic_DNA"/>
</dbReference>